<dbReference type="GO" id="GO:0006281">
    <property type="term" value="P:DNA repair"/>
    <property type="evidence" value="ECO:0007669"/>
    <property type="project" value="InterPro"/>
</dbReference>
<keyword evidence="7" id="KW-0131">Cell cycle</keyword>
<dbReference type="InterPro" id="IPR004582">
    <property type="entry name" value="Checkpoint_prot_Rad17_Rad24"/>
</dbReference>
<evidence type="ECO:0000256" key="3">
    <source>
        <dbReference type="ARBA" id="ARBA00022741"/>
    </source>
</evidence>
<evidence type="ECO:0000256" key="2">
    <source>
        <dbReference type="ARBA" id="ARBA00006168"/>
    </source>
</evidence>
<protein>
    <recommendedName>
        <fullName evidence="9">Checkpoint protein RAD24-like helical bundle domain-containing protein</fullName>
    </recommendedName>
</protein>
<keyword evidence="5" id="KW-0067">ATP-binding</keyword>
<evidence type="ECO:0000313" key="10">
    <source>
        <dbReference type="EMBL" id="KAA8916288.1"/>
    </source>
</evidence>
<dbReference type="GO" id="GO:0000077">
    <property type="term" value="P:DNA damage checkpoint signaling"/>
    <property type="evidence" value="ECO:0007669"/>
    <property type="project" value="TreeGrafter"/>
</dbReference>
<dbReference type="SUPFAM" id="SSF52540">
    <property type="entry name" value="P-loop containing nucleoside triphosphate hydrolases"/>
    <property type="match status" value="1"/>
</dbReference>
<dbReference type="EMBL" id="SWFS01000112">
    <property type="protein sequence ID" value="KAA8916288.1"/>
    <property type="molecule type" value="Genomic_DNA"/>
</dbReference>
<dbReference type="GO" id="GO:0033314">
    <property type="term" value="P:mitotic DNA replication checkpoint signaling"/>
    <property type="evidence" value="ECO:0007669"/>
    <property type="project" value="TreeGrafter"/>
</dbReference>
<name>A0A642V8Y4_9ASCO</name>
<feature type="compositionally biased region" description="Acidic residues" evidence="8">
    <location>
        <begin position="544"/>
        <end position="556"/>
    </location>
</feature>
<evidence type="ECO:0000259" key="9">
    <source>
        <dbReference type="Pfam" id="PF25812"/>
    </source>
</evidence>
<feature type="region of interest" description="Disordered" evidence="8">
    <location>
        <begin position="25"/>
        <end position="69"/>
    </location>
</feature>
<dbReference type="Pfam" id="PF25812">
    <property type="entry name" value="RAD24_helical"/>
    <property type="match status" value="1"/>
</dbReference>
<keyword evidence="3" id="KW-0547">Nucleotide-binding</keyword>
<evidence type="ECO:0000313" key="11">
    <source>
        <dbReference type="Proteomes" id="UP000761534"/>
    </source>
</evidence>
<dbReference type="VEuPathDB" id="FungiDB:TRICI_001570"/>
<dbReference type="OrthoDB" id="10265971at2759"/>
<feature type="compositionally biased region" description="Acidic residues" evidence="8">
    <location>
        <begin position="572"/>
        <end position="582"/>
    </location>
</feature>
<comment type="subcellular location">
    <subcellularLocation>
        <location evidence="1">Nucleus</location>
    </subcellularLocation>
</comment>
<organism evidence="10 11">
    <name type="scientific">Trichomonascus ciferrii</name>
    <dbReference type="NCBI Taxonomy" id="44093"/>
    <lineage>
        <taxon>Eukaryota</taxon>
        <taxon>Fungi</taxon>
        <taxon>Dikarya</taxon>
        <taxon>Ascomycota</taxon>
        <taxon>Saccharomycotina</taxon>
        <taxon>Dipodascomycetes</taxon>
        <taxon>Dipodascales</taxon>
        <taxon>Trichomonascaceae</taxon>
        <taxon>Trichomonascus</taxon>
        <taxon>Trichomonascus ciferrii complex</taxon>
    </lineage>
</organism>
<dbReference type="GO" id="GO:0005634">
    <property type="term" value="C:nucleus"/>
    <property type="evidence" value="ECO:0007669"/>
    <property type="project" value="UniProtKB-SubCell"/>
</dbReference>
<reference evidence="10" key="1">
    <citation type="journal article" date="2019" name="G3 (Bethesda)">
        <title>Genome Assemblies of Two Rare Opportunistic Yeast Pathogens: Diutina rugosa (syn. Candida rugosa) and Trichomonascus ciferrii (syn. Candida ciferrii).</title>
        <authorList>
            <person name="Mixao V."/>
            <person name="Saus E."/>
            <person name="Hansen A.P."/>
            <person name="Lass-Florl C."/>
            <person name="Gabaldon T."/>
        </authorList>
    </citation>
    <scope>NUCLEOTIDE SEQUENCE</scope>
    <source>
        <strain evidence="10">CBS 4856</strain>
    </source>
</reference>
<dbReference type="GO" id="GO:0005524">
    <property type="term" value="F:ATP binding"/>
    <property type="evidence" value="ECO:0007669"/>
    <property type="project" value="UniProtKB-KW"/>
</dbReference>
<dbReference type="Gene3D" id="3.40.50.300">
    <property type="entry name" value="P-loop containing nucleotide triphosphate hydrolases"/>
    <property type="match status" value="1"/>
</dbReference>
<dbReference type="PANTHER" id="PTHR12172">
    <property type="entry name" value="CELL CYCLE CHECKPOINT PROTEIN RAD17"/>
    <property type="match status" value="1"/>
</dbReference>
<evidence type="ECO:0000256" key="6">
    <source>
        <dbReference type="ARBA" id="ARBA00023242"/>
    </source>
</evidence>
<feature type="domain" description="Checkpoint protein RAD24-like helical bundle" evidence="9">
    <location>
        <begin position="353"/>
        <end position="483"/>
    </location>
</feature>
<dbReference type="Pfam" id="PF03215">
    <property type="entry name" value="Rad17"/>
    <property type="match status" value="1"/>
</dbReference>
<dbReference type="InterPro" id="IPR057927">
    <property type="entry name" value="RAD24-like_helical"/>
</dbReference>
<dbReference type="InterPro" id="IPR027417">
    <property type="entry name" value="P-loop_NTPase"/>
</dbReference>
<dbReference type="GO" id="GO:0003689">
    <property type="term" value="F:DNA clamp loader activity"/>
    <property type="evidence" value="ECO:0007669"/>
    <property type="project" value="TreeGrafter"/>
</dbReference>
<accession>A0A642V8Y4</accession>
<sequence>MARPKQQQPEKRKGTLLNYFSAGSAKTSTAPANDDSSLVDLVSDDSSDEDNNKSNRGKRQLTTTKKKAVSFANPPAKRFKTAGSVPIKNQSTSPSIEPSLQWVDLYKPSNSSEVALHAKRRQEVEEALTLMRRRAPNAPRLLMLSGPAGCSKTAIVNTLYKELGFTRLAEYETPSESTEDIGLMHAFEDFLDGIRYRGATDGLLVLVEDLPNISHYETKQAFVKALMQWVNYPQPNLPPLVLIMTEVEIALENKNYFSSDSIVVERIFPKPLLMHPQVKRIKFLPINMTLISKTLKSVVQKESAKFAKLPKKEIDWAVRGLAELGDIRSAISGLEFWARWRSRSNKLSPLGRESQLGLFHAIGRVVHGSHKDKKGQPVQSDEAVVESVLADWDLNNSDSSFNLSIAENYPSAHSSRTSIEGLDACADVLSLADTLIPNNLSQLSTDIAARGVRTALRNATETATIPKIHRPLVYSRYWKAMRERRNVINDVQNYELQSCSLTGTKMSPQDVVLYHGFYEMLVKKKKRLGGRIWSSSDPNLQPEGEWDIESDDDDDNYIPQLTNLTVSAGPELSDEIEDSDSS</sequence>
<dbReference type="PANTHER" id="PTHR12172:SF0">
    <property type="entry name" value="CELL CYCLE CHECKPOINT PROTEIN RAD17"/>
    <property type="match status" value="1"/>
</dbReference>
<comment type="caution">
    <text evidence="10">The sequence shown here is derived from an EMBL/GenBank/DDBJ whole genome shotgun (WGS) entry which is preliminary data.</text>
</comment>
<evidence type="ECO:0000256" key="1">
    <source>
        <dbReference type="ARBA" id="ARBA00004123"/>
    </source>
</evidence>
<dbReference type="GO" id="GO:0003682">
    <property type="term" value="F:chromatin binding"/>
    <property type="evidence" value="ECO:0007669"/>
    <property type="project" value="TreeGrafter"/>
</dbReference>
<evidence type="ECO:0000256" key="7">
    <source>
        <dbReference type="ARBA" id="ARBA00023306"/>
    </source>
</evidence>
<comment type="similarity">
    <text evidence="2">Belongs to the rad17/RAD24 family.</text>
</comment>
<evidence type="ECO:0000256" key="8">
    <source>
        <dbReference type="SAM" id="MobiDB-lite"/>
    </source>
</evidence>
<evidence type="ECO:0000256" key="5">
    <source>
        <dbReference type="ARBA" id="ARBA00022840"/>
    </source>
</evidence>
<keyword evidence="6" id="KW-0539">Nucleus</keyword>
<dbReference type="AlphaFoldDB" id="A0A642V8Y4"/>
<keyword evidence="4" id="KW-0227">DNA damage</keyword>
<feature type="region of interest" description="Disordered" evidence="8">
    <location>
        <begin position="532"/>
        <end position="582"/>
    </location>
</feature>
<dbReference type="Proteomes" id="UP000761534">
    <property type="component" value="Unassembled WGS sequence"/>
</dbReference>
<feature type="compositionally biased region" description="Basic residues" evidence="8">
    <location>
        <begin position="55"/>
        <end position="68"/>
    </location>
</feature>
<evidence type="ECO:0000256" key="4">
    <source>
        <dbReference type="ARBA" id="ARBA00022763"/>
    </source>
</evidence>
<keyword evidence="11" id="KW-1185">Reference proteome</keyword>
<proteinExistence type="inferred from homology"/>
<gene>
    <name evidence="10" type="ORF">TRICI_001570</name>
</gene>